<keyword evidence="1" id="KW-0472">Membrane</keyword>
<dbReference type="Proteomes" id="UP000275078">
    <property type="component" value="Unassembled WGS sequence"/>
</dbReference>
<evidence type="ECO:0000313" key="2">
    <source>
        <dbReference type="EMBL" id="RPA80445.1"/>
    </source>
</evidence>
<reference evidence="2 3" key="1">
    <citation type="journal article" date="2018" name="Nat. Ecol. Evol.">
        <title>Pezizomycetes genomes reveal the molecular basis of ectomycorrhizal truffle lifestyle.</title>
        <authorList>
            <person name="Murat C."/>
            <person name="Payen T."/>
            <person name="Noel B."/>
            <person name="Kuo A."/>
            <person name="Morin E."/>
            <person name="Chen J."/>
            <person name="Kohler A."/>
            <person name="Krizsan K."/>
            <person name="Balestrini R."/>
            <person name="Da Silva C."/>
            <person name="Montanini B."/>
            <person name="Hainaut M."/>
            <person name="Levati E."/>
            <person name="Barry K.W."/>
            <person name="Belfiori B."/>
            <person name="Cichocki N."/>
            <person name="Clum A."/>
            <person name="Dockter R.B."/>
            <person name="Fauchery L."/>
            <person name="Guy J."/>
            <person name="Iotti M."/>
            <person name="Le Tacon F."/>
            <person name="Lindquist E.A."/>
            <person name="Lipzen A."/>
            <person name="Malagnac F."/>
            <person name="Mello A."/>
            <person name="Molinier V."/>
            <person name="Miyauchi S."/>
            <person name="Poulain J."/>
            <person name="Riccioni C."/>
            <person name="Rubini A."/>
            <person name="Sitrit Y."/>
            <person name="Splivallo R."/>
            <person name="Traeger S."/>
            <person name="Wang M."/>
            <person name="Zifcakova L."/>
            <person name="Wipf D."/>
            <person name="Zambonelli A."/>
            <person name="Paolocci F."/>
            <person name="Nowrousian M."/>
            <person name="Ottonello S."/>
            <person name="Baldrian P."/>
            <person name="Spatafora J.W."/>
            <person name="Henrissat B."/>
            <person name="Nagy L.G."/>
            <person name="Aury J.M."/>
            <person name="Wincker P."/>
            <person name="Grigoriev I.V."/>
            <person name="Bonfante P."/>
            <person name="Martin F.M."/>
        </authorList>
    </citation>
    <scope>NUCLEOTIDE SEQUENCE [LARGE SCALE GENOMIC DNA]</scope>
    <source>
        <strain evidence="2 3">RN42</strain>
    </source>
</reference>
<organism evidence="2 3">
    <name type="scientific">Ascobolus immersus RN42</name>
    <dbReference type="NCBI Taxonomy" id="1160509"/>
    <lineage>
        <taxon>Eukaryota</taxon>
        <taxon>Fungi</taxon>
        <taxon>Dikarya</taxon>
        <taxon>Ascomycota</taxon>
        <taxon>Pezizomycotina</taxon>
        <taxon>Pezizomycetes</taxon>
        <taxon>Pezizales</taxon>
        <taxon>Ascobolaceae</taxon>
        <taxon>Ascobolus</taxon>
    </lineage>
</organism>
<evidence type="ECO:0000256" key="1">
    <source>
        <dbReference type="SAM" id="Phobius"/>
    </source>
</evidence>
<dbReference type="AlphaFoldDB" id="A0A3N4I2V3"/>
<keyword evidence="1" id="KW-1133">Transmembrane helix</keyword>
<protein>
    <submittedName>
        <fullName evidence="2">Uncharacterized protein</fullName>
    </submittedName>
</protein>
<gene>
    <name evidence="2" type="ORF">BJ508DRAFT_129521</name>
</gene>
<evidence type="ECO:0000313" key="3">
    <source>
        <dbReference type="Proteomes" id="UP000275078"/>
    </source>
</evidence>
<dbReference type="EMBL" id="ML119688">
    <property type="protein sequence ID" value="RPA80445.1"/>
    <property type="molecule type" value="Genomic_DNA"/>
</dbReference>
<sequence length="104" mass="11727">MDVVSLFFLIIFLLSWSMGWVILLLWFDFINEIICCVSLQLVAAVFGSIPELDCSRCLLKKDGLSHCTDHGKFIVSQCACGLWMELRVGRIYNKATCTGSNRCV</sequence>
<name>A0A3N4I2V3_ASCIM</name>
<proteinExistence type="predicted"/>
<accession>A0A3N4I2V3</accession>
<keyword evidence="1" id="KW-0812">Transmembrane</keyword>
<keyword evidence="3" id="KW-1185">Reference proteome</keyword>
<feature type="transmembrane region" description="Helical" evidence="1">
    <location>
        <begin position="6"/>
        <end position="26"/>
    </location>
</feature>